<organism evidence="3 4">
    <name type="scientific">Streptomyces broussonetiae</name>
    <dbReference type="NCBI Taxonomy" id="2686304"/>
    <lineage>
        <taxon>Bacteria</taxon>
        <taxon>Bacillati</taxon>
        <taxon>Actinomycetota</taxon>
        <taxon>Actinomycetes</taxon>
        <taxon>Kitasatosporales</taxon>
        <taxon>Streptomycetaceae</taxon>
        <taxon>Streptomyces</taxon>
    </lineage>
</organism>
<evidence type="ECO:0000259" key="2">
    <source>
        <dbReference type="PROSITE" id="PS50911"/>
    </source>
</evidence>
<feature type="signal peptide" evidence="1">
    <location>
        <begin position="1"/>
        <end position="25"/>
    </location>
</feature>
<protein>
    <submittedName>
        <fullName evidence="3">CHAP domain-containing protein</fullName>
    </submittedName>
</protein>
<reference evidence="3 4" key="1">
    <citation type="submission" date="2024-01" db="EMBL/GenBank/DDBJ databases">
        <title>Genome mining of biosynthetic gene clusters to explore secondary metabolites of Streptomyces sp.</title>
        <authorList>
            <person name="Baig A."/>
            <person name="Ajitkumar Shintre N."/>
            <person name="Kumar H."/>
            <person name="Anbarasu A."/>
            <person name="Ramaiah S."/>
        </authorList>
    </citation>
    <scope>NUCLEOTIDE SEQUENCE [LARGE SCALE GENOMIC DNA]</scope>
    <source>
        <strain evidence="3 4">A57</strain>
    </source>
</reference>
<comment type="caution">
    <text evidence="3">The sequence shown here is derived from an EMBL/GenBank/DDBJ whole genome shotgun (WGS) entry which is preliminary data.</text>
</comment>
<accession>A0ABV5EJ58</accession>
<dbReference type="EMBL" id="JAYMRP010000035">
    <property type="protein sequence ID" value="MFB8776851.1"/>
    <property type="molecule type" value="Genomic_DNA"/>
</dbReference>
<dbReference type="InterPro" id="IPR007921">
    <property type="entry name" value="CHAP_dom"/>
</dbReference>
<dbReference type="Pfam" id="PF05257">
    <property type="entry name" value="CHAP"/>
    <property type="match status" value="1"/>
</dbReference>
<dbReference type="InterPro" id="IPR006311">
    <property type="entry name" value="TAT_signal"/>
</dbReference>
<dbReference type="InterPro" id="IPR038765">
    <property type="entry name" value="Papain-like_cys_pep_sf"/>
</dbReference>
<dbReference type="RefSeq" id="WP_376735366.1">
    <property type="nucleotide sequence ID" value="NZ_JAYMRP010000035.1"/>
</dbReference>
<feature type="chain" id="PRO_5045965419" evidence="1">
    <location>
        <begin position="26"/>
        <end position="529"/>
    </location>
</feature>
<sequence length="529" mass="56416">MPPKLYDRRRLLQLGLAVAAGSVGATIFGPATRAWAETGGYPYAAYNGPGSNPVGSLWTNPQGGWYSPYGYVHRNCTDYVAWKLQDLGVPDGLTRGLGNGGDWYNNAVYKTGLQRGTSPQVGAAAVSTNGGWGHVAYVETVHENGDITTAEYNWPTSDGSLDGAFHRRQGKPATMGFSKFVYFGEHMTNPPGSGGGSTPTVSIIAVKRTTDPSGVRQVYAATNTAVTEGWWVPGGNGVHLHEVINIAQGNIVGFDKVNLPGGTQAVYAAVPDGVWETWWKPDGTTGTTKIVSGLSGVKQVIADNRTENGQFVHRLYVLAGDGPHEVWWKDGGDGIHVDRLNNIANPVAMTSSTGPNGAYQLYVATATWVYELWWFPGGTVHTGTIINISQGDIRSLTKDANQSNGGQRLYTTTSTTVWESSWGGGASGISHHARVVGQTNAQMSEKMMSGTTNQLYVATNARVQEYWWHSSGSGGSTLINIAQGNIKAIDKYNDGSAQQLYTGAGAWVYETWWGGGASPSTSGLFQVAH</sequence>
<proteinExistence type="predicted"/>
<name>A0ABV5EJ58_9ACTN</name>
<feature type="domain" description="Peptidase C51" evidence="2">
    <location>
        <begin position="51"/>
        <end position="182"/>
    </location>
</feature>
<evidence type="ECO:0000313" key="3">
    <source>
        <dbReference type="EMBL" id="MFB8776851.1"/>
    </source>
</evidence>
<dbReference type="Gene3D" id="3.90.1720.10">
    <property type="entry name" value="endopeptidase domain like (from Nostoc punctiforme)"/>
    <property type="match status" value="1"/>
</dbReference>
<keyword evidence="4" id="KW-1185">Reference proteome</keyword>
<evidence type="ECO:0000313" key="4">
    <source>
        <dbReference type="Proteomes" id="UP001585080"/>
    </source>
</evidence>
<dbReference type="PROSITE" id="PS50911">
    <property type="entry name" value="CHAP"/>
    <property type="match status" value="1"/>
</dbReference>
<dbReference type="SUPFAM" id="SSF54001">
    <property type="entry name" value="Cysteine proteinases"/>
    <property type="match status" value="1"/>
</dbReference>
<gene>
    <name evidence="3" type="ORF">VSS16_29640</name>
</gene>
<evidence type="ECO:0000256" key="1">
    <source>
        <dbReference type="SAM" id="SignalP"/>
    </source>
</evidence>
<keyword evidence="1" id="KW-0732">Signal</keyword>
<dbReference type="PROSITE" id="PS51318">
    <property type="entry name" value="TAT"/>
    <property type="match status" value="1"/>
</dbReference>
<dbReference type="Proteomes" id="UP001585080">
    <property type="component" value="Unassembled WGS sequence"/>
</dbReference>